<evidence type="ECO:0000256" key="1">
    <source>
        <dbReference type="ARBA" id="ARBA00004479"/>
    </source>
</evidence>
<dbReference type="PROSITE" id="PS50026">
    <property type="entry name" value="EGF_3"/>
    <property type="match status" value="1"/>
</dbReference>
<dbReference type="AlphaFoldDB" id="A0AAV8ZHT3"/>
<dbReference type="Gene3D" id="2.60.120.200">
    <property type="match status" value="1"/>
</dbReference>
<evidence type="ECO:0000256" key="7">
    <source>
        <dbReference type="ARBA" id="ARBA00023157"/>
    </source>
</evidence>
<organism evidence="10 11">
    <name type="scientific">Aromia moschata</name>
    <dbReference type="NCBI Taxonomy" id="1265417"/>
    <lineage>
        <taxon>Eukaryota</taxon>
        <taxon>Metazoa</taxon>
        <taxon>Ecdysozoa</taxon>
        <taxon>Arthropoda</taxon>
        <taxon>Hexapoda</taxon>
        <taxon>Insecta</taxon>
        <taxon>Pterygota</taxon>
        <taxon>Neoptera</taxon>
        <taxon>Endopterygota</taxon>
        <taxon>Coleoptera</taxon>
        <taxon>Polyphaga</taxon>
        <taxon>Cucujiformia</taxon>
        <taxon>Chrysomeloidea</taxon>
        <taxon>Cerambycidae</taxon>
        <taxon>Cerambycinae</taxon>
        <taxon>Callichromatini</taxon>
        <taxon>Aromia</taxon>
    </lineage>
</organism>
<comment type="caution">
    <text evidence="10">The sequence shown here is derived from an EMBL/GenBank/DDBJ whole genome shotgun (WGS) entry which is preliminary data.</text>
</comment>
<dbReference type="EMBL" id="JAPWTK010000001">
    <property type="protein sequence ID" value="KAJ8963147.1"/>
    <property type="molecule type" value="Genomic_DNA"/>
</dbReference>
<sequence>MDEILYAFAQLCNVTFRLTVSSPGSIRTLCHMQPAQCPSQPCLNGGTCTEGWNRFVCDCTNTLFSGPTCGKEAPTLSFNGTQHMEVTMDAEMHTQTEDVVLRFRTSKPLGLLLITSTTDTGDRIELAVAAGRIRLALRLGVREKKKEDKEKDKNCQVLKFYY</sequence>
<evidence type="ECO:0000256" key="6">
    <source>
        <dbReference type="ARBA" id="ARBA00023136"/>
    </source>
</evidence>
<name>A0AAV8ZHT3_9CUCU</name>
<evidence type="ECO:0000313" key="11">
    <source>
        <dbReference type="Proteomes" id="UP001162162"/>
    </source>
</evidence>
<dbReference type="InterPro" id="IPR013320">
    <property type="entry name" value="ConA-like_dom_sf"/>
</dbReference>
<keyword evidence="4" id="KW-0677">Repeat</keyword>
<evidence type="ECO:0000259" key="9">
    <source>
        <dbReference type="PROSITE" id="PS50026"/>
    </source>
</evidence>
<evidence type="ECO:0000256" key="5">
    <source>
        <dbReference type="ARBA" id="ARBA00022989"/>
    </source>
</evidence>
<reference evidence="10" key="1">
    <citation type="journal article" date="2023" name="Insect Mol. Biol.">
        <title>Genome sequencing provides insights into the evolution of gene families encoding plant cell wall-degrading enzymes in longhorned beetles.</title>
        <authorList>
            <person name="Shin N.R."/>
            <person name="Okamura Y."/>
            <person name="Kirsch R."/>
            <person name="Pauchet Y."/>
        </authorList>
    </citation>
    <scope>NUCLEOTIDE SEQUENCE</scope>
    <source>
        <strain evidence="10">AMC_N1</strain>
    </source>
</reference>
<keyword evidence="11" id="KW-1185">Reference proteome</keyword>
<protein>
    <recommendedName>
        <fullName evidence="9">EGF-like domain-containing protein</fullName>
    </recommendedName>
</protein>
<evidence type="ECO:0000256" key="8">
    <source>
        <dbReference type="PROSITE-ProRule" id="PRU00076"/>
    </source>
</evidence>
<accession>A0AAV8ZHT3</accession>
<evidence type="ECO:0000256" key="2">
    <source>
        <dbReference type="ARBA" id="ARBA00022536"/>
    </source>
</evidence>
<dbReference type="Gene3D" id="2.10.25.10">
    <property type="entry name" value="Laminin"/>
    <property type="match status" value="1"/>
</dbReference>
<dbReference type="FunFam" id="2.10.25.10:FF:000029">
    <property type="entry name" value="neurexin-1 isoform X1"/>
    <property type="match status" value="1"/>
</dbReference>
<feature type="domain" description="EGF-like" evidence="9">
    <location>
        <begin position="33"/>
        <end position="70"/>
    </location>
</feature>
<dbReference type="Pfam" id="PF00008">
    <property type="entry name" value="EGF"/>
    <property type="match status" value="1"/>
</dbReference>
<evidence type="ECO:0000256" key="4">
    <source>
        <dbReference type="ARBA" id="ARBA00022737"/>
    </source>
</evidence>
<dbReference type="CDD" id="cd00054">
    <property type="entry name" value="EGF_CA"/>
    <property type="match status" value="1"/>
</dbReference>
<keyword evidence="2 8" id="KW-0245">EGF-like domain</keyword>
<dbReference type="Proteomes" id="UP001162162">
    <property type="component" value="Unassembled WGS sequence"/>
</dbReference>
<keyword evidence="7" id="KW-1015">Disulfide bond</keyword>
<proteinExistence type="predicted"/>
<comment type="subcellular location">
    <subcellularLocation>
        <location evidence="1">Membrane</location>
        <topology evidence="1">Single-pass type I membrane protein</topology>
    </subcellularLocation>
</comment>
<comment type="caution">
    <text evidence="8">Lacks conserved residue(s) required for the propagation of feature annotation.</text>
</comment>
<evidence type="ECO:0000313" key="10">
    <source>
        <dbReference type="EMBL" id="KAJ8963147.1"/>
    </source>
</evidence>
<gene>
    <name evidence="10" type="ORF">NQ318_018612</name>
</gene>
<keyword evidence="3" id="KW-0812">Transmembrane</keyword>
<evidence type="ECO:0000256" key="3">
    <source>
        <dbReference type="ARBA" id="ARBA00022692"/>
    </source>
</evidence>
<dbReference type="InterPro" id="IPR000742">
    <property type="entry name" value="EGF"/>
</dbReference>
<dbReference type="SUPFAM" id="SSF49899">
    <property type="entry name" value="Concanavalin A-like lectins/glucanases"/>
    <property type="match status" value="1"/>
</dbReference>
<dbReference type="InterPro" id="IPR050372">
    <property type="entry name" value="Neurexin-related_CASP"/>
</dbReference>
<dbReference type="PANTHER" id="PTHR15036:SF49">
    <property type="entry name" value="AXOTACTIN"/>
    <property type="match status" value="1"/>
</dbReference>
<keyword evidence="6" id="KW-0472">Membrane</keyword>
<keyword evidence="5" id="KW-1133">Transmembrane helix</keyword>
<dbReference type="GO" id="GO:0016020">
    <property type="term" value="C:membrane"/>
    <property type="evidence" value="ECO:0007669"/>
    <property type="project" value="UniProtKB-SubCell"/>
</dbReference>
<dbReference type="PANTHER" id="PTHR15036">
    <property type="entry name" value="PIKACHURIN-LIKE PROTEIN"/>
    <property type="match status" value="1"/>
</dbReference>